<proteinExistence type="predicted"/>
<accession>A0A2P2QW64</accession>
<dbReference type="AlphaFoldDB" id="A0A2P2QW64"/>
<evidence type="ECO:0000313" key="1">
    <source>
        <dbReference type="EMBL" id="MBX71111.1"/>
    </source>
</evidence>
<organism evidence="1">
    <name type="scientific">Rhizophora mucronata</name>
    <name type="common">Asiatic mangrove</name>
    <dbReference type="NCBI Taxonomy" id="61149"/>
    <lineage>
        <taxon>Eukaryota</taxon>
        <taxon>Viridiplantae</taxon>
        <taxon>Streptophyta</taxon>
        <taxon>Embryophyta</taxon>
        <taxon>Tracheophyta</taxon>
        <taxon>Spermatophyta</taxon>
        <taxon>Magnoliopsida</taxon>
        <taxon>eudicotyledons</taxon>
        <taxon>Gunneridae</taxon>
        <taxon>Pentapetalae</taxon>
        <taxon>rosids</taxon>
        <taxon>fabids</taxon>
        <taxon>Malpighiales</taxon>
        <taxon>Rhizophoraceae</taxon>
        <taxon>Rhizophora</taxon>
    </lineage>
</organism>
<protein>
    <submittedName>
        <fullName evidence="1">Uncharacterized protein</fullName>
    </submittedName>
</protein>
<name>A0A2P2QW64_RHIMU</name>
<reference evidence="1" key="1">
    <citation type="submission" date="2018-02" db="EMBL/GenBank/DDBJ databases">
        <title>Rhizophora mucronata_Transcriptome.</title>
        <authorList>
            <person name="Meera S.P."/>
            <person name="Sreeshan A."/>
            <person name="Augustine A."/>
        </authorList>
    </citation>
    <scope>NUCLEOTIDE SEQUENCE</scope>
    <source>
        <tissue evidence="1">Leaf</tissue>
    </source>
</reference>
<dbReference type="EMBL" id="GGEC01090627">
    <property type="protein sequence ID" value="MBX71111.1"/>
    <property type="molecule type" value="Transcribed_RNA"/>
</dbReference>
<sequence>MFSKQNHRNWIKKKVN</sequence>